<evidence type="ECO:0000256" key="4">
    <source>
        <dbReference type="ARBA" id="ARBA00022490"/>
    </source>
</evidence>
<dbReference type="SMART" id="SM00028">
    <property type="entry name" value="TPR"/>
    <property type="match status" value="1"/>
</dbReference>
<evidence type="ECO:0000256" key="8">
    <source>
        <dbReference type="SAM" id="MobiDB-lite"/>
    </source>
</evidence>
<dbReference type="InterPro" id="IPR045464">
    <property type="entry name" value="Hrt3/FBXO9_C"/>
</dbReference>
<dbReference type="Pfam" id="PF19270">
    <property type="entry name" value="FBO_C"/>
    <property type="match status" value="1"/>
</dbReference>
<dbReference type="GO" id="GO:0019005">
    <property type="term" value="C:SCF ubiquitin ligase complex"/>
    <property type="evidence" value="ECO:0007669"/>
    <property type="project" value="TreeGrafter"/>
</dbReference>
<evidence type="ECO:0000313" key="11">
    <source>
        <dbReference type="Proteomes" id="UP001497497"/>
    </source>
</evidence>
<dbReference type="Pfam" id="PF12937">
    <property type="entry name" value="F-box-like"/>
    <property type="match status" value="1"/>
</dbReference>
<dbReference type="GO" id="GO:0031146">
    <property type="term" value="P:SCF-dependent proteasomal ubiquitin-dependent protein catabolic process"/>
    <property type="evidence" value="ECO:0007669"/>
    <property type="project" value="TreeGrafter"/>
</dbReference>
<sequence length="459" mass="53051">MDLNHPVSDQSESHISENDEQGANLNACDSDNEKEDYPKGPESHGNHEIISDSDSNRQNNDAQDVTDQLEVFRQQWQDELQQRPGSRGQSPKNNHNKTKQANDMENEARAYFLQGMQAEDDGMLNEAIYYYRKALQLVPDIESKLGSVFTKPSWERGRQDSETFGPENEIDEDLLTHFESLRLKDEALCHPEYEQRMTHISSLPVELIIYILQWVVTSDLDLRSLEMFSAVCRGFYLCARDEKLWKKACDRVWGVNAASSKKKYGSSWRRMMIERPHLLFDGCYISKVTYIRQGEQSLDSFYRPFHLVEYFRYVRFFPDGQMHMLVSPDDPLQSLPKLKFRNSKSPGLLKGVYKLTDHKVACVLKRVKTEVLPTRYKRHRQAAANQNEMDTTYTADFDVTSSGKRPHAQLLWCSYAVCSVQRSTGEEVISKFELNKHAFPPLIFSRVKSYTAACVEPLV</sequence>
<evidence type="ECO:0000259" key="9">
    <source>
        <dbReference type="PROSITE" id="PS50181"/>
    </source>
</evidence>
<evidence type="ECO:0000256" key="2">
    <source>
        <dbReference type="ARBA" id="ARBA00004906"/>
    </source>
</evidence>
<evidence type="ECO:0000256" key="6">
    <source>
        <dbReference type="ARBA" id="ARBA00022803"/>
    </source>
</evidence>
<dbReference type="InterPro" id="IPR036047">
    <property type="entry name" value="F-box-like_dom_sf"/>
</dbReference>
<dbReference type="Gene3D" id="1.20.1280.50">
    <property type="match status" value="1"/>
</dbReference>
<keyword evidence="6 7" id="KW-0802">TPR repeat</keyword>
<dbReference type="Proteomes" id="UP001497497">
    <property type="component" value="Unassembled WGS sequence"/>
</dbReference>
<keyword evidence="4" id="KW-0963">Cytoplasm</keyword>
<dbReference type="CDD" id="cd22089">
    <property type="entry name" value="F-box_FBXO9"/>
    <property type="match status" value="1"/>
</dbReference>
<comment type="pathway">
    <text evidence="2">Protein modification; protein ubiquitination.</text>
</comment>
<reference evidence="10 11" key="1">
    <citation type="submission" date="2024-04" db="EMBL/GenBank/DDBJ databases">
        <authorList>
            <consortium name="Genoscope - CEA"/>
            <person name="William W."/>
        </authorList>
    </citation>
    <scope>NUCLEOTIDE SEQUENCE [LARGE SCALE GENOMIC DNA]</scope>
</reference>
<evidence type="ECO:0000256" key="5">
    <source>
        <dbReference type="ARBA" id="ARBA00022786"/>
    </source>
</evidence>
<feature type="compositionally biased region" description="Polar residues" evidence="8">
    <location>
        <begin position="52"/>
        <end position="63"/>
    </location>
</feature>
<dbReference type="EMBL" id="CAXITT010000061">
    <property type="protein sequence ID" value="CAL1530069.1"/>
    <property type="molecule type" value="Genomic_DNA"/>
</dbReference>
<dbReference type="Gene3D" id="1.20.58.80">
    <property type="entry name" value="Phosphotransferase system, lactose/cellobiose-type IIA subunit"/>
    <property type="match status" value="1"/>
</dbReference>
<feature type="region of interest" description="Disordered" evidence="8">
    <location>
        <begin position="79"/>
        <end position="101"/>
    </location>
</feature>
<organism evidence="10 11">
    <name type="scientific">Lymnaea stagnalis</name>
    <name type="common">Great pond snail</name>
    <name type="synonym">Helix stagnalis</name>
    <dbReference type="NCBI Taxonomy" id="6523"/>
    <lineage>
        <taxon>Eukaryota</taxon>
        <taxon>Metazoa</taxon>
        <taxon>Spiralia</taxon>
        <taxon>Lophotrochozoa</taxon>
        <taxon>Mollusca</taxon>
        <taxon>Gastropoda</taxon>
        <taxon>Heterobranchia</taxon>
        <taxon>Euthyneura</taxon>
        <taxon>Panpulmonata</taxon>
        <taxon>Hygrophila</taxon>
        <taxon>Lymnaeoidea</taxon>
        <taxon>Lymnaeidae</taxon>
        <taxon>Lymnaea</taxon>
    </lineage>
</organism>
<evidence type="ECO:0000256" key="1">
    <source>
        <dbReference type="ARBA" id="ARBA00004496"/>
    </source>
</evidence>
<dbReference type="InterPro" id="IPR019734">
    <property type="entry name" value="TPR_rpt"/>
</dbReference>
<dbReference type="InterPro" id="IPR011990">
    <property type="entry name" value="TPR-like_helical_dom_sf"/>
</dbReference>
<dbReference type="GO" id="GO:0005737">
    <property type="term" value="C:cytoplasm"/>
    <property type="evidence" value="ECO:0007669"/>
    <property type="project" value="UniProtKB-SubCell"/>
</dbReference>
<evidence type="ECO:0000256" key="3">
    <source>
        <dbReference type="ARBA" id="ARBA00019775"/>
    </source>
</evidence>
<dbReference type="PROSITE" id="PS50181">
    <property type="entry name" value="FBOX"/>
    <property type="match status" value="1"/>
</dbReference>
<feature type="compositionally biased region" description="Polar residues" evidence="8">
    <location>
        <begin position="79"/>
        <end position="99"/>
    </location>
</feature>
<dbReference type="PANTHER" id="PTHR12874">
    <property type="entry name" value="F-BOX ONLY PROTEIN 48-RELATED"/>
    <property type="match status" value="1"/>
</dbReference>
<dbReference type="PROSITE" id="PS50005">
    <property type="entry name" value="TPR"/>
    <property type="match status" value="1"/>
</dbReference>
<keyword evidence="5" id="KW-0833">Ubl conjugation pathway</keyword>
<accession>A0AAV2H8N4</accession>
<comment type="subcellular location">
    <subcellularLocation>
        <location evidence="1">Cytoplasm</location>
    </subcellularLocation>
</comment>
<gene>
    <name evidence="10" type="ORF">GSLYS_00004202001</name>
</gene>
<dbReference type="SUPFAM" id="SSF48452">
    <property type="entry name" value="TPR-like"/>
    <property type="match status" value="1"/>
</dbReference>
<proteinExistence type="predicted"/>
<comment type="caution">
    <text evidence="10">The sequence shown here is derived from an EMBL/GenBank/DDBJ whole genome shotgun (WGS) entry which is preliminary data.</text>
</comment>
<feature type="repeat" description="TPR" evidence="7">
    <location>
        <begin position="108"/>
        <end position="141"/>
    </location>
</feature>
<dbReference type="PANTHER" id="PTHR12874:SF29">
    <property type="entry name" value="F-BOX ONLY PROTEIN 9"/>
    <property type="match status" value="1"/>
</dbReference>
<keyword evidence="11" id="KW-1185">Reference proteome</keyword>
<feature type="compositionally biased region" description="Basic and acidic residues" evidence="8">
    <location>
        <begin position="35"/>
        <end position="50"/>
    </location>
</feature>
<dbReference type="InterPro" id="IPR001810">
    <property type="entry name" value="F-box_dom"/>
</dbReference>
<dbReference type="AlphaFoldDB" id="A0AAV2H8N4"/>
<evidence type="ECO:0000313" key="10">
    <source>
        <dbReference type="EMBL" id="CAL1530069.1"/>
    </source>
</evidence>
<dbReference type="FunFam" id="1.20.1280.50:FF:000012">
    <property type="entry name" value="F-box only protein 9"/>
    <property type="match status" value="1"/>
</dbReference>
<name>A0AAV2H8N4_LYMST</name>
<protein>
    <recommendedName>
        <fullName evidence="3">F-box only protein 9</fullName>
    </recommendedName>
</protein>
<evidence type="ECO:0000256" key="7">
    <source>
        <dbReference type="PROSITE-ProRule" id="PRU00339"/>
    </source>
</evidence>
<feature type="region of interest" description="Disordered" evidence="8">
    <location>
        <begin position="1"/>
        <end position="63"/>
    </location>
</feature>
<feature type="domain" description="F-box" evidence="9">
    <location>
        <begin position="197"/>
        <end position="248"/>
    </location>
</feature>
<dbReference type="SUPFAM" id="SSF81383">
    <property type="entry name" value="F-box domain"/>
    <property type="match status" value="1"/>
</dbReference>